<feature type="transmembrane region" description="Helical" evidence="15">
    <location>
        <begin position="252"/>
        <end position="275"/>
    </location>
</feature>
<dbReference type="Pfam" id="PF20684">
    <property type="entry name" value="Fung_rhodopsin"/>
    <property type="match status" value="1"/>
</dbReference>
<dbReference type="PANTHER" id="PTHR33048">
    <property type="entry name" value="PTH11-LIKE INTEGRAL MEMBRANE PROTEIN (AFU_ORTHOLOGUE AFUA_5G11245)"/>
    <property type="match status" value="1"/>
</dbReference>
<evidence type="ECO:0000256" key="5">
    <source>
        <dbReference type="ARBA" id="ARBA00022525"/>
    </source>
</evidence>
<comment type="similarity">
    <text evidence="4">Belongs to the RBT5 family.</text>
</comment>
<dbReference type="GO" id="GO:0005576">
    <property type="term" value="C:extracellular region"/>
    <property type="evidence" value="ECO:0007669"/>
    <property type="project" value="UniProtKB-SubCell"/>
</dbReference>
<keyword evidence="8" id="KW-0732">Signal</keyword>
<dbReference type="STRING" id="576137.A0A1L7XWW1"/>
<dbReference type="GO" id="GO:0098552">
    <property type="term" value="C:side of membrane"/>
    <property type="evidence" value="ECO:0007669"/>
    <property type="project" value="UniProtKB-KW"/>
</dbReference>
<keyword evidence="7 15" id="KW-0812">Transmembrane</keyword>
<feature type="compositionally biased region" description="Polar residues" evidence="14">
    <location>
        <begin position="433"/>
        <end position="445"/>
    </location>
</feature>
<name>A0A1L7XWW1_9HELO</name>
<evidence type="ECO:0000256" key="13">
    <source>
        <dbReference type="ARBA" id="ARBA00038359"/>
    </source>
</evidence>
<proteinExistence type="inferred from homology"/>
<evidence type="ECO:0000256" key="7">
    <source>
        <dbReference type="ARBA" id="ARBA00022692"/>
    </source>
</evidence>
<keyword evidence="19" id="KW-1185">Reference proteome</keyword>
<evidence type="ECO:0000313" key="18">
    <source>
        <dbReference type="EMBL" id="CZR69469.1"/>
    </source>
</evidence>
<dbReference type="OrthoDB" id="2496787at2759"/>
<reference evidence="18 19" key="1">
    <citation type="submission" date="2016-03" db="EMBL/GenBank/DDBJ databases">
        <authorList>
            <person name="Ploux O."/>
        </authorList>
    </citation>
    <scope>NUCLEOTIDE SEQUENCE [LARGE SCALE GENOMIC DNA]</scope>
    <source>
        <strain evidence="18 19">UAMH 11012</strain>
    </source>
</reference>
<evidence type="ECO:0000256" key="15">
    <source>
        <dbReference type="SAM" id="Phobius"/>
    </source>
</evidence>
<keyword evidence="5" id="KW-0964">Secreted</keyword>
<keyword evidence="10 15" id="KW-0472">Membrane</keyword>
<evidence type="ECO:0000259" key="17">
    <source>
        <dbReference type="Pfam" id="PF20684"/>
    </source>
</evidence>
<gene>
    <name evidence="18" type="ORF">PAC_19369</name>
</gene>
<evidence type="ECO:0000256" key="3">
    <source>
        <dbReference type="ARBA" id="ARBA00004613"/>
    </source>
</evidence>
<feature type="transmembrane region" description="Helical" evidence="15">
    <location>
        <begin position="206"/>
        <end position="227"/>
    </location>
</feature>
<keyword evidence="11" id="KW-1015">Disulfide bond</keyword>
<keyword evidence="6" id="KW-0325">Glycoprotein</keyword>
<dbReference type="EMBL" id="FJOG01000071">
    <property type="protein sequence ID" value="CZR69469.1"/>
    <property type="molecule type" value="Genomic_DNA"/>
</dbReference>
<feature type="transmembrane region" description="Helical" evidence="15">
    <location>
        <begin position="287"/>
        <end position="307"/>
    </location>
</feature>
<feature type="transmembrane region" description="Helical" evidence="15">
    <location>
        <begin position="126"/>
        <end position="151"/>
    </location>
</feature>
<evidence type="ECO:0000256" key="10">
    <source>
        <dbReference type="ARBA" id="ARBA00023136"/>
    </source>
</evidence>
<dbReference type="PANTHER" id="PTHR33048:SF143">
    <property type="entry name" value="EXTRACELLULAR MEMBRANE PROTEIN CFEM DOMAIN-CONTAINING PROTEIN-RELATED"/>
    <property type="match status" value="1"/>
</dbReference>
<dbReference type="Pfam" id="PF05730">
    <property type="entry name" value="CFEM"/>
    <property type="match status" value="1"/>
</dbReference>
<evidence type="ECO:0000256" key="11">
    <source>
        <dbReference type="ARBA" id="ARBA00023157"/>
    </source>
</evidence>
<comment type="subcellular location">
    <subcellularLocation>
        <location evidence="2">Membrane</location>
        <topology evidence="2">Lipid-anchor</topology>
        <topology evidence="2">GPI-anchor</topology>
    </subcellularLocation>
    <subcellularLocation>
        <location evidence="1">Membrane</location>
        <topology evidence="1">Multi-pass membrane protein</topology>
    </subcellularLocation>
    <subcellularLocation>
        <location evidence="3">Secreted</location>
    </subcellularLocation>
</comment>
<keyword evidence="9 15" id="KW-1133">Transmembrane helix</keyword>
<sequence>MFPTGPAGTVGHSPMHIGKKFNLQWRPFRIAGMCTAISNSSCNANDSKCTCTTTSIQEQSSACIAGSCTIKEALFTKNATNAACGVPVRDKTQVFINVTIVLGVISGIVVILRVTSKVIMKMEFTLDDWCIMITLLCGIPSSCMNVVGTAGHGEGKDIWTLSFDMITRFGYFFYILEVLYFAQVALLKLTLLFFYLRIFPGKPRKLLWATVIFDSLYGIAFVFLAAFQCHPISYFWTGWDGEHKGACLNINAIGWANASISIALDVWMLGIPLLQIRSLKLHWKKKIGVAMMFFVGTFVTVVSIVRLQFLVNLGSSTNPTFDQIDVSIWSTVEINIGIICTCMPSLRLFLVRLFPVLGGSSHNKSGYQNYGEEYGNRSGVLRSRSKTLVETGKPPSQPEHTGIELHKMFVVRYGDEDEASLVRVREAERVGKSSRSANSTSEVSL</sequence>
<evidence type="ECO:0000256" key="6">
    <source>
        <dbReference type="ARBA" id="ARBA00022622"/>
    </source>
</evidence>
<evidence type="ECO:0000256" key="8">
    <source>
        <dbReference type="ARBA" id="ARBA00022729"/>
    </source>
</evidence>
<accession>A0A1L7XWW1</accession>
<feature type="transmembrane region" description="Helical" evidence="15">
    <location>
        <begin position="171"/>
        <end position="194"/>
    </location>
</feature>
<comment type="similarity">
    <text evidence="13">Belongs to the SAT4 family.</text>
</comment>
<dbReference type="InterPro" id="IPR052337">
    <property type="entry name" value="SAT4-like"/>
</dbReference>
<evidence type="ECO:0000256" key="14">
    <source>
        <dbReference type="SAM" id="MobiDB-lite"/>
    </source>
</evidence>
<evidence type="ECO:0000256" key="9">
    <source>
        <dbReference type="ARBA" id="ARBA00022989"/>
    </source>
</evidence>
<feature type="transmembrane region" description="Helical" evidence="15">
    <location>
        <begin position="327"/>
        <end position="350"/>
    </location>
</feature>
<dbReference type="InterPro" id="IPR049326">
    <property type="entry name" value="Rhodopsin_dom_fungi"/>
</dbReference>
<evidence type="ECO:0000256" key="4">
    <source>
        <dbReference type="ARBA" id="ARBA00010031"/>
    </source>
</evidence>
<dbReference type="AlphaFoldDB" id="A0A1L7XWW1"/>
<evidence type="ECO:0000256" key="2">
    <source>
        <dbReference type="ARBA" id="ARBA00004589"/>
    </source>
</evidence>
<dbReference type="InterPro" id="IPR008427">
    <property type="entry name" value="Extracellular_membr_CFEM_dom"/>
</dbReference>
<feature type="region of interest" description="Disordered" evidence="14">
    <location>
        <begin position="426"/>
        <end position="445"/>
    </location>
</feature>
<evidence type="ECO:0000256" key="1">
    <source>
        <dbReference type="ARBA" id="ARBA00004141"/>
    </source>
</evidence>
<protein>
    <submittedName>
        <fullName evidence="18">Related to integral membrane protein PTH11</fullName>
    </submittedName>
</protein>
<feature type="domain" description="Rhodopsin" evidence="17">
    <location>
        <begin position="112"/>
        <end position="351"/>
    </location>
</feature>
<keyword evidence="12" id="KW-0449">Lipoprotein</keyword>
<evidence type="ECO:0000256" key="12">
    <source>
        <dbReference type="ARBA" id="ARBA00023288"/>
    </source>
</evidence>
<evidence type="ECO:0000259" key="16">
    <source>
        <dbReference type="Pfam" id="PF05730"/>
    </source>
</evidence>
<organism evidence="18 19">
    <name type="scientific">Phialocephala subalpina</name>
    <dbReference type="NCBI Taxonomy" id="576137"/>
    <lineage>
        <taxon>Eukaryota</taxon>
        <taxon>Fungi</taxon>
        <taxon>Dikarya</taxon>
        <taxon>Ascomycota</taxon>
        <taxon>Pezizomycotina</taxon>
        <taxon>Leotiomycetes</taxon>
        <taxon>Helotiales</taxon>
        <taxon>Mollisiaceae</taxon>
        <taxon>Phialocephala</taxon>
        <taxon>Phialocephala fortinii species complex</taxon>
    </lineage>
</organism>
<keyword evidence="6" id="KW-0336">GPI-anchor</keyword>
<evidence type="ECO:0000313" key="19">
    <source>
        <dbReference type="Proteomes" id="UP000184330"/>
    </source>
</evidence>
<dbReference type="Proteomes" id="UP000184330">
    <property type="component" value="Unassembled WGS sequence"/>
</dbReference>
<feature type="domain" description="CFEM" evidence="16">
    <location>
        <begin position="34"/>
        <end position="84"/>
    </location>
</feature>
<feature type="transmembrane region" description="Helical" evidence="15">
    <location>
        <begin position="94"/>
        <end position="114"/>
    </location>
</feature>